<comment type="subcellular location">
    <subcellularLocation>
        <location evidence="1">Cytoplasmic vesicle</location>
        <location evidence="1">Autophagosome</location>
    </subcellularLocation>
    <subcellularLocation>
        <location evidence="8">Endomembrane system</location>
        <topology evidence="8">Lipid-anchor</topology>
    </subcellularLocation>
</comment>
<evidence type="ECO:0000256" key="8">
    <source>
        <dbReference type="ARBA" id="ARBA00037868"/>
    </source>
</evidence>
<keyword evidence="3" id="KW-0963">Cytoplasm</keyword>
<dbReference type="GO" id="GO:0031410">
    <property type="term" value="C:cytoplasmic vesicle"/>
    <property type="evidence" value="ECO:0007669"/>
    <property type="project" value="UniProtKB-KW"/>
</dbReference>
<keyword evidence="5" id="KW-0472">Membrane</keyword>
<sequence>MEMRRPFQTKQVIKHDMNCNVPGKFKHQKSFETRKDEAYLIRTKYPNKIPIIVERYTKEQNLPLIDRSKFLVLQDVTISQLSTLLRDRMRVGPNQAFYLLINERTMAGMSKTLGEIYKEHKDDDGFLYVTYASQEAYGGEKTHSMISGNIFYKYLVFRGSGNAIPDNRI</sequence>
<keyword evidence="4 10" id="KW-0072">Autophagy</keyword>
<feature type="lipid moiety-binding region" description="Phosphatidylserine amidated glycine; alternate" evidence="9">
    <location>
        <position position="138"/>
    </location>
</feature>
<evidence type="ECO:0000256" key="6">
    <source>
        <dbReference type="ARBA" id="ARBA00023288"/>
    </source>
</evidence>
<organism evidence="11">
    <name type="scientific">Xenopsylla cheopis</name>
    <name type="common">Oriental rat flea</name>
    <name type="synonym">Pulex cheopis</name>
    <dbReference type="NCBI Taxonomy" id="163159"/>
    <lineage>
        <taxon>Eukaryota</taxon>
        <taxon>Metazoa</taxon>
        <taxon>Ecdysozoa</taxon>
        <taxon>Arthropoda</taxon>
        <taxon>Hexapoda</taxon>
        <taxon>Insecta</taxon>
        <taxon>Pterygota</taxon>
        <taxon>Neoptera</taxon>
        <taxon>Endopterygota</taxon>
        <taxon>Siphonaptera</taxon>
        <taxon>Pulicidae</taxon>
        <taxon>Xenopsyllinae</taxon>
        <taxon>Xenopsylla</taxon>
    </lineage>
</organism>
<dbReference type="InterPro" id="IPR004241">
    <property type="entry name" value="Atg8-like"/>
</dbReference>
<evidence type="ECO:0000256" key="7">
    <source>
        <dbReference type="ARBA" id="ARBA00023329"/>
    </source>
</evidence>
<dbReference type="FunFam" id="3.10.20.90:FF:000149">
    <property type="entry name" value="microtubule-associated proteins 1A/1B light chain 3C"/>
    <property type="match status" value="1"/>
</dbReference>
<reference evidence="11" key="1">
    <citation type="submission" date="2020-03" db="EMBL/GenBank/DDBJ databases">
        <title>Transcriptomic Profiling of the Digestive Tract of the Rat Flea, Xenopsylla cheopis, Following Blood Feeding and Infection with Yersinia pestis.</title>
        <authorList>
            <person name="Bland D.M."/>
            <person name="Martens C.A."/>
            <person name="Virtaneva K."/>
            <person name="Kanakabandi K."/>
            <person name="Long D."/>
            <person name="Rosenke R."/>
            <person name="Saturday G.A."/>
            <person name="Hoyt F.H."/>
            <person name="Bruno D.P."/>
            <person name="Ribeiro J.M.C."/>
            <person name="Hinnebusch J."/>
        </authorList>
    </citation>
    <scope>NUCLEOTIDE SEQUENCE</scope>
</reference>
<dbReference type="InterPro" id="IPR029071">
    <property type="entry name" value="Ubiquitin-like_domsf"/>
</dbReference>
<evidence type="ECO:0000256" key="1">
    <source>
        <dbReference type="ARBA" id="ARBA00004419"/>
    </source>
</evidence>
<evidence type="ECO:0000256" key="3">
    <source>
        <dbReference type="ARBA" id="ARBA00022490"/>
    </source>
</evidence>
<evidence type="ECO:0000313" key="11">
    <source>
        <dbReference type="EMBL" id="NOV49804.1"/>
    </source>
</evidence>
<evidence type="ECO:0000256" key="5">
    <source>
        <dbReference type="ARBA" id="ARBA00023136"/>
    </source>
</evidence>
<evidence type="ECO:0000256" key="2">
    <source>
        <dbReference type="ARBA" id="ARBA00007293"/>
    </source>
</evidence>
<dbReference type="GO" id="GO:0006950">
    <property type="term" value="P:response to stress"/>
    <property type="evidence" value="ECO:0007669"/>
    <property type="project" value="UniProtKB-ARBA"/>
</dbReference>
<dbReference type="PANTHER" id="PTHR10969">
    <property type="entry name" value="MICROTUBULE-ASSOCIATED PROTEINS 1A/1B LIGHT CHAIN 3-RELATED"/>
    <property type="match status" value="1"/>
</dbReference>
<keyword evidence="6 9" id="KW-0449">Lipoprotein</keyword>
<dbReference type="AlphaFoldDB" id="A0A6M2DV44"/>
<dbReference type="EMBL" id="GIIL01006078">
    <property type="protein sequence ID" value="NOV49804.1"/>
    <property type="molecule type" value="Transcribed_RNA"/>
</dbReference>
<dbReference type="Pfam" id="PF02991">
    <property type="entry name" value="ATG8"/>
    <property type="match status" value="1"/>
</dbReference>
<protein>
    <submittedName>
        <fullName evidence="11">Putative microtubule-associated anchor protein involved in autophagy and membrane trafficking</fullName>
    </submittedName>
</protein>
<evidence type="ECO:0000256" key="9">
    <source>
        <dbReference type="PIRSR" id="PIRSR604241-50"/>
    </source>
</evidence>
<dbReference type="GO" id="GO:0016236">
    <property type="term" value="P:macroautophagy"/>
    <property type="evidence" value="ECO:0007669"/>
    <property type="project" value="UniProtKB-ARBA"/>
</dbReference>
<dbReference type="Gene3D" id="3.10.20.90">
    <property type="entry name" value="Phosphatidylinositol 3-kinase Catalytic Subunit, Chain A, domain 1"/>
    <property type="match status" value="1"/>
</dbReference>
<dbReference type="GO" id="GO:0005776">
    <property type="term" value="C:autophagosome"/>
    <property type="evidence" value="ECO:0007669"/>
    <property type="project" value="UniProtKB-SubCell"/>
</dbReference>
<accession>A0A6M2DV44</accession>
<proteinExistence type="inferred from homology"/>
<evidence type="ECO:0000256" key="10">
    <source>
        <dbReference type="RuleBase" id="RU004384"/>
    </source>
</evidence>
<comment type="similarity">
    <text evidence="2 10">Belongs to the ATG8 family.</text>
</comment>
<name>A0A6M2DV44_XENCH</name>
<keyword evidence="7" id="KW-0968">Cytoplasmic vesicle</keyword>
<dbReference type="GO" id="GO:0012505">
    <property type="term" value="C:endomembrane system"/>
    <property type="evidence" value="ECO:0007669"/>
    <property type="project" value="UniProtKB-SubCell"/>
</dbReference>
<dbReference type="SUPFAM" id="SSF54236">
    <property type="entry name" value="Ubiquitin-like"/>
    <property type="match status" value="1"/>
</dbReference>
<evidence type="ECO:0000256" key="4">
    <source>
        <dbReference type="ARBA" id="ARBA00023006"/>
    </source>
</evidence>